<dbReference type="Pfam" id="PF08487">
    <property type="entry name" value="VIT"/>
    <property type="match status" value="1"/>
</dbReference>
<evidence type="ECO:0000259" key="1">
    <source>
        <dbReference type="PROSITE" id="PS50234"/>
    </source>
</evidence>
<dbReference type="PANTHER" id="PTHR45737">
    <property type="entry name" value="VON WILLEBRAND FACTOR A DOMAIN-CONTAINING PROTEIN 5A"/>
    <property type="match status" value="1"/>
</dbReference>
<dbReference type="Proteomes" id="UP000663854">
    <property type="component" value="Unassembled WGS sequence"/>
</dbReference>
<dbReference type="SUPFAM" id="SSF53300">
    <property type="entry name" value="vWA-like"/>
    <property type="match status" value="1"/>
</dbReference>
<accession>A0A816F0B0</accession>
<dbReference type="EMBL" id="CAJNOL010010930">
    <property type="protein sequence ID" value="CAF1652689.1"/>
    <property type="molecule type" value="Genomic_DNA"/>
</dbReference>
<evidence type="ECO:0000313" key="3">
    <source>
        <dbReference type="EMBL" id="CAF1493958.1"/>
    </source>
</evidence>
<dbReference type="InterPro" id="IPR013694">
    <property type="entry name" value="VIT"/>
</dbReference>
<dbReference type="PROSITE" id="PS51468">
    <property type="entry name" value="VIT"/>
    <property type="match status" value="1"/>
</dbReference>
<evidence type="ECO:0008006" key="6">
    <source>
        <dbReference type="Google" id="ProtNLM"/>
    </source>
</evidence>
<name>A0A816F0B0_9BILA</name>
<dbReference type="Proteomes" id="UP000663870">
    <property type="component" value="Unassembled WGS sequence"/>
</dbReference>
<evidence type="ECO:0000313" key="4">
    <source>
        <dbReference type="EMBL" id="CAF1652689.1"/>
    </source>
</evidence>
<organism evidence="4 5">
    <name type="scientific">Rotaria sordida</name>
    <dbReference type="NCBI Taxonomy" id="392033"/>
    <lineage>
        <taxon>Eukaryota</taxon>
        <taxon>Metazoa</taxon>
        <taxon>Spiralia</taxon>
        <taxon>Gnathifera</taxon>
        <taxon>Rotifera</taxon>
        <taxon>Eurotatoria</taxon>
        <taxon>Bdelloidea</taxon>
        <taxon>Philodinida</taxon>
        <taxon>Philodinidae</taxon>
        <taxon>Rotaria</taxon>
    </lineage>
</organism>
<dbReference type="InterPro" id="IPR002035">
    <property type="entry name" value="VWF_A"/>
</dbReference>
<comment type="caution">
    <text evidence="4">The sequence shown here is derived from an EMBL/GenBank/DDBJ whole genome shotgun (WGS) entry which is preliminary data.</text>
</comment>
<dbReference type="PANTHER" id="PTHR45737:SF6">
    <property type="entry name" value="VON WILLEBRAND FACTOR A DOMAIN-CONTAINING PROTEIN 5A"/>
    <property type="match status" value="1"/>
</dbReference>
<keyword evidence="5" id="KW-1185">Reference proteome</keyword>
<dbReference type="SMART" id="SM00609">
    <property type="entry name" value="VIT"/>
    <property type="match status" value="1"/>
</dbReference>
<reference evidence="4" key="1">
    <citation type="submission" date="2021-02" db="EMBL/GenBank/DDBJ databases">
        <authorList>
            <person name="Nowell W R."/>
        </authorList>
    </citation>
    <scope>NUCLEOTIDE SEQUENCE</scope>
</reference>
<gene>
    <name evidence="4" type="ORF">JXQ802_LOCUS54814</name>
    <name evidence="3" type="ORF">PYM288_LOCUS38319</name>
</gene>
<sequence length="465" mass="52410">MLRIKQNSSFSIQQSEQQYVPLKHVSVEAYIKSFAADVTIEQIFRNDETKPIEAVYCFPIEGQVAIYSFVARIDDREIVAQLKEKKEAQQEYSDALQQGHGAYSLEQDKKSQDNFIINVDALLADCQFNIIQFGFNHEALFDEVTDIYNEKNVQKAERLINQLRADLGGTELLEPLKWLEKHPPRKGRTRQIFLLTDGEISNVNEVLDLCRSMATSTRIFSFGLGHSPSRSLVRGLARATKERFVFISPNSSVDIHVGEQLQKALQSCITNIQVKWNLGTNVMSAPTKIPPVYANDHLIIYALANDSMFVFHHNSRVELHTDRSRLGKAKIDGSCNVSMNGTIARLVTKALILELQHSKFPSSIKKKKSGSLLSCIRKNRSSPIPATRIDEKGMTKKSIIELSLKYQILSPHTAFIGIEKRMDGNNADMVLREVPIRISADDQHSLVSHSMNQCANMIPPSPMTL</sequence>
<dbReference type="InterPro" id="IPR036465">
    <property type="entry name" value="vWFA_dom_sf"/>
</dbReference>
<proteinExistence type="predicted"/>
<evidence type="ECO:0000313" key="5">
    <source>
        <dbReference type="Proteomes" id="UP000663870"/>
    </source>
</evidence>
<evidence type="ECO:0000259" key="2">
    <source>
        <dbReference type="PROSITE" id="PS51468"/>
    </source>
</evidence>
<dbReference type="EMBL" id="CAJNOH010009178">
    <property type="protein sequence ID" value="CAF1493958.1"/>
    <property type="molecule type" value="Genomic_DNA"/>
</dbReference>
<feature type="domain" description="VWFA" evidence="1">
    <location>
        <begin position="77"/>
        <end position="265"/>
    </location>
</feature>
<protein>
    <recommendedName>
        <fullName evidence="6">VWFA domain-containing protein</fullName>
    </recommendedName>
</protein>
<feature type="domain" description="VIT" evidence="2">
    <location>
        <begin position="6"/>
        <end position="137"/>
    </location>
</feature>
<dbReference type="Gene3D" id="3.40.50.410">
    <property type="entry name" value="von Willebrand factor, type A domain"/>
    <property type="match status" value="1"/>
</dbReference>
<dbReference type="AlphaFoldDB" id="A0A816F0B0"/>
<dbReference type="PROSITE" id="PS50234">
    <property type="entry name" value="VWFA"/>
    <property type="match status" value="1"/>
</dbReference>